<feature type="region of interest" description="Disordered" evidence="1">
    <location>
        <begin position="1"/>
        <end position="20"/>
    </location>
</feature>
<protein>
    <submittedName>
        <fullName evidence="2">Uncharacterized protein</fullName>
    </submittedName>
</protein>
<sequence length="164" mass="17762">MNTPHQGMGTLKSTDITPTGWLTGPSRPFYGGHQWHYPSHPSDPRITGLTGQCCTLLVSCLRSEFRVPLGAYTCAAAATAPFGKQWPDTLAAPPACHPRLHNSTGVATGVTESHNVKIQKNQPKFVSTLSKGGAVSTVAIDDCCIVEAEEPRFCGFQYCPRFWE</sequence>
<gene>
    <name evidence="2" type="ORF">EGYM00163_LOCUS24582</name>
</gene>
<dbReference type="EMBL" id="HBJA01069905">
    <property type="protein sequence ID" value="CAE0813431.1"/>
    <property type="molecule type" value="Transcribed_RNA"/>
</dbReference>
<accession>A0A7S4FSN8</accession>
<feature type="compositionally biased region" description="Polar residues" evidence="1">
    <location>
        <begin position="1"/>
        <end position="17"/>
    </location>
</feature>
<proteinExistence type="predicted"/>
<reference evidence="2" key="1">
    <citation type="submission" date="2021-01" db="EMBL/GenBank/DDBJ databases">
        <authorList>
            <person name="Corre E."/>
            <person name="Pelletier E."/>
            <person name="Niang G."/>
            <person name="Scheremetjew M."/>
            <person name="Finn R."/>
            <person name="Kale V."/>
            <person name="Holt S."/>
            <person name="Cochrane G."/>
            <person name="Meng A."/>
            <person name="Brown T."/>
            <person name="Cohen L."/>
        </authorList>
    </citation>
    <scope>NUCLEOTIDE SEQUENCE</scope>
    <source>
        <strain evidence="2">CCMP1594</strain>
    </source>
</reference>
<organism evidence="2">
    <name type="scientific">Eutreptiella gymnastica</name>
    <dbReference type="NCBI Taxonomy" id="73025"/>
    <lineage>
        <taxon>Eukaryota</taxon>
        <taxon>Discoba</taxon>
        <taxon>Euglenozoa</taxon>
        <taxon>Euglenida</taxon>
        <taxon>Spirocuta</taxon>
        <taxon>Euglenophyceae</taxon>
        <taxon>Eutreptiales</taxon>
        <taxon>Eutreptiaceae</taxon>
        <taxon>Eutreptiella</taxon>
    </lineage>
</organism>
<dbReference type="AlphaFoldDB" id="A0A7S4FSN8"/>
<evidence type="ECO:0000313" key="2">
    <source>
        <dbReference type="EMBL" id="CAE0813431.1"/>
    </source>
</evidence>
<name>A0A7S4FSN8_9EUGL</name>
<evidence type="ECO:0000256" key="1">
    <source>
        <dbReference type="SAM" id="MobiDB-lite"/>
    </source>
</evidence>